<keyword evidence="2" id="KW-0802">TPR repeat</keyword>
<dbReference type="InterPro" id="IPR011990">
    <property type="entry name" value="TPR-like_helical_dom_sf"/>
</dbReference>
<accession>A0A1M6SS37</accession>
<evidence type="ECO:0000313" key="6">
    <source>
        <dbReference type="Proteomes" id="UP000184263"/>
    </source>
</evidence>
<dbReference type="OrthoDB" id="9769030at2"/>
<dbReference type="InterPro" id="IPR050498">
    <property type="entry name" value="Ycf3"/>
</dbReference>
<evidence type="ECO:0000313" key="5">
    <source>
        <dbReference type="EMBL" id="SHK47531.1"/>
    </source>
</evidence>
<feature type="coiled-coil region" evidence="3">
    <location>
        <begin position="219"/>
        <end position="246"/>
    </location>
</feature>
<feature type="signal peptide" evidence="4">
    <location>
        <begin position="1"/>
        <end position="22"/>
    </location>
</feature>
<sequence>MKKDLFAIALAMGLLTAMPAGEAALSEQALADLQQSHSGLFYLSSTTVDFNIAEQLKRAKTAIDEEQDYPMAVAVLDKVIELDPKNAEAYLLRGIAKGHRAAEQKNSVFYEMFNEADRDFQEALMLEPDNPTFWFYRGENALLRAETWENGVLESKDGWGSYEEAIKLCPNYLDAMVRMGDVYYHNYYVGYTTKESSLEKAIEWYNKVLVLVPNHGTVVAKKEMAKELLNKKKQEAEKEARERELRQRVS</sequence>
<organism evidence="5 6">
    <name type="scientific">Selenomonas ruminantium</name>
    <dbReference type="NCBI Taxonomy" id="971"/>
    <lineage>
        <taxon>Bacteria</taxon>
        <taxon>Bacillati</taxon>
        <taxon>Bacillota</taxon>
        <taxon>Negativicutes</taxon>
        <taxon>Selenomonadales</taxon>
        <taxon>Selenomonadaceae</taxon>
        <taxon>Selenomonas</taxon>
    </lineage>
</organism>
<keyword evidence="4" id="KW-0732">Signal</keyword>
<reference evidence="5 6" key="1">
    <citation type="submission" date="2016-11" db="EMBL/GenBank/DDBJ databases">
        <authorList>
            <person name="Jaros S."/>
            <person name="Januszkiewicz K."/>
            <person name="Wedrychowicz H."/>
        </authorList>
    </citation>
    <scope>NUCLEOTIDE SEQUENCE [LARGE SCALE GENOMIC DNA]</scope>
    <source>
        <strain evidence="5 6">HD4</strain>
    </source>
</reference>
<dbReference type="SUPFAM" id="SSF48452">
    <property type="entry name" value="TPR-like"/>
    <property type="match status" value="1"/>
</dbReference>
<keyword evidence="3" id="KW-0175">Coiled coil</keyword>
<dbReference type="PANTHER" id="PTHR44858:SF1">
    <property type="entry name" value="UDP-N-ACETYLGLUCOSAMINE--PEPTIDE N-ACETYLGLUCOSAMINYLTRANSFERASE SPINDLY-RELATED"/>
    <property type="match status" value="1"/>
</dbReference>
<evidence type="ECO:0000256" key="4">
    <source>
        <dbReference type="SAM" id="SignalP"/>
    </source>
</evidence>
<dbReference type="Proteomes" id="UP000184263">
    <property type="component" value="Unassembled WGS sequence"/>
</dbReference>
<protein>
    <submittedName>
        <fullName evidence="5">Uncharacterized protein</fullName>
    </submittedName>
</protein>
<evidence type="ECO:0000256" key="1">
    <source>
        <dbReference type="ARBA" id="ARBA00022737"/>
    </source>
</evidence>
<proteinExistence type="predicted"/>
<gene>
    <name evidence="5" type="ORF">SAMN05216582_10541</name>
</gene>
<keyword evidence="1" id="KW-0677">Repeat</keyword>
<dbReference type="RefSeq" id="WP_073088463.1">
    <property type="nucleotide sequence ID" value="NZ_FRBC01000005.1"/>
</dbReference>
<dbReference type="AlphaFoldDB" id="A0A1M6SS37"/>
<dbReference type="Gene3D" id="1.25.40.10">
    <property type="entry name" value="Tetratricopeptide repeat domain"/>
    <property type="match status" value="2"/>
</dbReference>
<feature type="chain" id="PRO_5039185660" evidence="4">
    <location>
        <begin position="23"/>
        <end position="250"/>
    </location>
</feature>
<dbReference type="EMBL" id="FRBC01000005">
    <property type="protein sequence ID" value="SHK47531.1"/>
    <property type="molecule type" value="Genomic_DNA"/>
</dbReference>
<evidence type="ECO:0000256" key="2">
    <source>
        <dbReference type="ARBA" id="ARBA00022803"/>
    </source>
</evidence>
<dbReference type="PANTHER" id="PTHR44858">
    <property type="entry name" value="TETRATRICOPEPTIDE REPEAT PROTEIN 6"/>
    <property type="match status" value="1"/>
</dbReference>
<name>A0A1M6SS37_SELRU</name>
<evidence type="ECO:0000256" key="3">
    <source>
        <dbReference type="SAM" id="Coils"/>
    </source>
</evidence>